<feature type="transmembrane region" description="Helical" evidence="1">
    <location>
        <begin position="135"/>
        <end position="163"/>
    </location>
</feature>
<feature type="transmembrane region" description="Helical" evidence="1">
    <location>
        <begin position="448"/>
        <end position="471"/>
    </location>
</feature>
<evidence type="ECO:0000313" key="3">
    <source>
        <dbReference type="Proteomes" id="UP000293289"/>
    </source>
</evidence>
<feature type="transmembrane region" description="Helical" evidence="1">
    <location>
        <begin position="175"/>
        <end position="194"/>
    </location>
</feature>
<evidence type="ECO:0000313" key="2">
    <source>
        <dbReference type="EMBL" id="RZS65815.1"/>
    </source>
</evidence>
<dbReference type="AlphaFoldDB" id="A0A4Q7MC52"/>
<dbReference type="OrthoDB" id="3261041at2"/>
<gene>
    <name evidence="2" type="ORF">EV187_1519</name>
</gene>
<organism evidence="2 3">
    <name type="scientific">Agromyces ramosus</name>
    <dbReference type="NCBI Taxonomy" id="33879"/>
    <lineage>
        <taxon>Bacteria</taxon>
        <taxon>Bacillati</taxon>
        <taxon>Actinomycetota</taxon>
        <taxon>Actinomycetes</taxon>
        <taxon>Micrococcales</taxon>
        <taxon>Microbacteriaceae</taxon>
        <taxon>Agromyces</taxon>
    </lineage>
</organism>
<name>A0A4Q7MC52_9MICO</name>
<keyword evidence="1" id="KW-1133">Transmembrane helix</keyword>
<feature type="transmembrane region" description="Helical" evidence="1">
    <location>
        <begin position="483"/>
        <end position="505"/>
    </location>
</feature>
<keyword evidence="1" id="KW-0472">Membrane</keyword>
<dbReference type="RefSeq" id="WP_130352468.1">
    <property type="nucleotide sequence ID" value="NZ_SGWY01000002.1"/>
</dbReference>
<feature type="transmembrane region" description="Helical" evidence="1">
    <location>
        <begin position="303"/>
        <end position="323"/>
    </location>
</feature>
<feature type="transmembrane region" description="Helical" evidence="1">
    <location>
        <begin position="329"/>
        <end position="347"/>
    </location>
</feature>
<protein>
    <submittedName>
        <fullName evidence="2">ABC-2 type transport system permease protein</fullName>
    </submittedName>
</protein>
<keyword evidence="3" id="KW-1185">Reference proteome</keyword>
<reference evidence="2 3" key="1">
    <citation type="submission" date="2019-02" db="EMBL/GenBank/DDBJ databases">
        <title>Genomic Encyclopedia of Type Strains, Phase IV (KMG-IV): sequencing the most valuable type-strain genomes for metagenomic binning, comparative biology and taxonomic classification.</title>
        <authorList>
            <person name="Goeker M."/>
        </authorList>
    </citation>
    <scope>NUCLEOTIDE SEQUENCE [LARGE SCALE GENOMIC DNA]</scope>
    <source>
        <strain evidence="2 3">DSM 43045</strain>
    </source>
</reference>
<feature type="transmembrane region" description="Helical" evidence="1">
    <location>
        <begin position="60"/>
        <end position="79"/>
    </location>
</feature>
<feature type="transmembrane region" description="Helical" evidence="1">
    <location>
        <begin position="404"/>
        <end position="427"/>
    </location>
</feature>
<proteinExistence type="predicted"/>
<accession>A0A4Q7MC52</accession>
<dbReference type="EMBL" id="SGWY01000002">
    <property type="protein sequence ID" value="RZS65815.1"/>
    <property type="molecule type" value="Genomic_DNA"/>
</dbReference>
<sequence length="524" mass="54668">MVAQFLRLKLRLLGNIFRRSPWQVVGISLGLVYGVGLAALLFMTLVSLRFVGDVELIRDVFIVAGSVTVVGFIVLPLLFGVDDTMDPRRFALFGLPDRTLAFGLAVAAMIGIPALALAIVLAGTVVTWSRGPGEAILAILAAAVAFGTCLLLARVATGLASVLLATRRAREVSSVLGVLLIVLLSPVIVVLATLDWANSGLRVLETIAGVLGWTPFGAAFAAPGDAAAGDWGPAILKFGVAVLTLGAIWFGWRSLVARMLVTPGREASAKSYRGLGWFDRMPHNATGAVAARSITYWFRDARYWVSIIMVPIVPLLVIVPLGIAGIPLAYTALIPVPLMCLLLGWSLHNDTAYDSTAVWLHVVSSVRGAADRAGRLVPVLIAGALVIGLGSAVTVFVLDDWRLLPSIVGVSTALLLGGLGVGSITSARFPYPAVKPGDSPFQQPQSTGAVTALVQSITMFGSLLVAAPAIWFAALGLFDDPAWHAAAFAAGVGLGLLVLAAGIALGGRVFDRRGPEIVGAALRA</sequence>
<comment type="caution">
    <text evidence="2">The sequence shown here is derived from an EMBL/GenBank/DDBJ whole genome shotgun (WGS) entry which is preliminary data.</text>
</comment>
<evidence type="ECO:0000256" key="1">
    <source>
        <dbReference type="SAM" id="Phobius"/>
    </source>
</evidence>
<keyword evidence="1" id="KW-0812">Transmembrane</keyword>
<dbReference type="Proteomes" id="UP000293289">
    <property type="component" value="Unassembled WGS sequence"/>
</dbReference>
<feature type="transmembrane region" description="Helical" evidence="1">
    <location>
        <begin position="234"/>
        <end position="252"/>
    </location>
</feature>
<feature type="transmembrane region" description="Helical" evidence="1">
    <location>
        <begin position="100"/>
        <end position="123"/>
    </location>
</feature>
<feature type="transmembrane region" description="Helical" evidence="1">
    <location>
        <begin position="21"/>
        <end position="48"/>
    </location>
</feature>
<feature type="transmembrane region" description="Helical" evidence="1">
    <location>
        <begin position="376"/>
        <end position="398"/>
    </location>
</feature>